<dbReference type="AlphaFoldDB" id="A0A382DPW0"/>
<name>A0A382DPW0_9ZZZZ</name>
<sequence>MKVLLLGDTHGWVDDSIVELAAGMELVVHTGDIGSASVLAALKSRCGNVLAVAGNNDVPKKWPDDERRALSKLPESLQIDLPGGVLAIEHGHQIWDTANYHSRLRHKYPDTQAIAYGHTHIRRIDTTIHPWVVNPGAAGRVRTKGGASCLVLTAKPTRWSVREFVVA</sequence>
<dbReference type="SUPFAM" id="SSF56300">
    <property type="entry name" value="Metallo-dependent phosphatases"/>
    <property type="match status" value="1"/>
</dbReference>
<feature type="domain" description="Calcineurin-like phosphoesterase" evidence="1">
    <location>
        <begin position="1"/>
        <end position="154"/>
    </location>
</feature>
<organism evidence="2">
    <name type="scientific">marine metagenome</name>
    <dbReference type="NCBI Taxonomy" id="408172"/>
    <lineage>
        <taxon>unclassified sequences</taxon>
        <taxon>metagenomes</taxon>
        <taxon>ecological metagenomes</taxon>
    </lineage>
</organism>
<dbReference type="Gene3D" id="3.60.21.10">
    <property type="match status" value="1"/>
</dbReference>
<dbReference type="InterPro" id="IPR024654">
    <property type="entry name" value="Calcineurin-like_PHP_lpxH"/>
</dbReference>
<dbReference type="Pfam" id="PF12850">
    <property type="entry name" value="Metallophos_2"/>
    <property type="match status" value="1"/>
</dbReference>
<protein>
    <recommendedName>
        <fullName evidence="1">Calcineurin-like phosphoesterase domain-containing protein</fullName>
    </recommendedName>
</protein>
<gene>
    <name evidence="2" type="ORF">METZ01_LOCUS193252</name>
</gene>
<reference evidence="2" key="1">
    <citation type="submission" date="2018-05" db="EMBL/GenBank/DDBJ databases">
        <authorList>
            <person name="Lanie J.A."/>
            <person name="Ng W.-L."/>
            <person name="Kazmierczak K.M."/>
            <person name="Andrzejewski T.M."/>
            <person name="Davidsen T.M."/>
            <person name="Wayne K.J."/>
            <person name="Tettelin H."/>
            <person name="Glass J.I."/>
            <person name="Rusch D."/>
            <person name="Podicherti R."/>
            <person name="Tsui H.-C.T."/>
            <person name="Winkler M.E."/>
        </authorList>
    </citation>
    <scope>NUCLEOTIDE SEQUENCE</scope>
</reference>
<proteinExistence type="predicted"/>
<evidence type="ECO:0000259" key="1">
    <source>
        <dbReference type="Pfam" id="PF12850"/>
    </source>
</evidence>
<dbReference type="InterPro" id="IPR029052">
    <property type="entry name" value="Metallo-depent_PP-like"/>
</dbReference>
<dbReference type="EMBL" id="UINC01040474">
    <property type="protein sequence ID" value="SVB40398.1"/>
    <property type="molecule type" value="Genomic_DNA"/>
</dbReference>
<dbReference type="InterPro" id="IPR000979">
    <property type="entry name" value="Phosphodiesterase_MJ0936/Vps29"/>
</dbReference>
<dbReference type="NCBIfam" id="TIGR00040">
    <property type="entry name" value="yfcE"/>
    <property type="match status" value="1"/>
</dbReference>
<accession>A0A382DPW0</accession>
<evidence type="ECO:0000313" key="2">
    <source>
        <dbReference type="EMBL" id="SVB40398.1"/>
    </source>
</evidence>